<dbReference type="SUPFAM" id="SSF143011">
    <property type="entry name" value="RelE-like"/>
    <property type="match status" value="1"/>
</dbReference>
<protein>
    <submittedName>
        <fullName evidence="2">Uncharacterized protein</fullName>
    </submittedName>
</protein>
<evidence type="ECO:0000313" key="3">
    <source>
        <dbReference type="Proteomes" id="UP000178743"/>
    </source>
</evidence>
<dbReference type="EMBL" id="MFHP01000032">
    <property type="protein sequence ID" value="OGF71448.1"/>
    <property type="molecule type" value="Genomic_DNA"/>
</dbReference>
<sequence length="88" mass="10518">MPALIYGSAFQKSANKLENRELEHLAKLLKLLEENFYHPLLHTKYLTGSLEGFLAFRIGRDYRCIFRIIDNEIILLLEVRHRKDIYRK</sequence>
<dbReference type="Proteomes" id="UP000178743">
    <property type="component" value="Unassembled WGS sequence"/>
</dbReference>
<evidence type="ECO:0000313" key="2">
    <source>
        <dbReference type="EMBL" id="OGF71448.1"/>
    </source>
</evidence>
<dbReference type="InterPro" id="IPR035093">
    <property type="entry name" value="RelE/ParE_toxin_dom_sf"/>
</dbReference>
<evidence type="ECO:0000256" key="1">
    <source>
        <dbReference type="ARBA" id="ARBA00022649"/>
    </source>
</evidence>
<name>A0A1F5W702_9BACT</name>
<comment type="caution">
    <text evidence="2">The sequence shown here is derived from an EMBL/GenBank/DDBJ whole genome shotgun (WGS) entry which is preliminary data.</text>
</comment>
<dbReference type="InterPro" id="IPR007712">
    <property type="entry name" value="RelE/ParE_toxin"/>
</dbReference>
<organism evidence="2 3">
    <name type="scientific">Candidatus Giovannonibacteria bacterium RIFCSPHIGHO2_02_FULL_45_40</name>
    <dbReference type="NCBI Taxonomy" id="1798337"/>
    <lineage>
        <taxon>Bacteria</taxon>
        <taxon>Candidatus Giovannoniibacteriota</taxon>
    </lineage>
</organism>
<dbReference type="AlphaFoldDB" id="A0A1F5W702"/>
<proteinExistence type="predicted"/>
<dbReference type="NCBIfam" id="TIGR02385">
    <property type="entry name" value="RelE_StbE"/>
    <property type="match status" value="1"/>
</dbReference>
<accession>A0A1F5W702</accession>
<keyword evidence="1" id="KW-1277">Toxin-antitoxin system</keyword>
<reference evidence="2 3" key="1">
    <citation type="journal article" date="2016" name="Nat. Commun.">
        <title>Thousands of microbial genomes shed light on interconnected biogeochemical processes in an aquifer system.</title>
        <authorList>
            <person name="Anantharaman K."/>
            <person name="Brown C.T."/>
            <person name="Hug L.A."/>
            <person name="Sharon I."/>
            <person name="Castelle C.J."/>
            <person name="Probst A.J."/>
            <person name="Thomas B.C."/>
            <person name="Singh A."/>
            <person name="Wilkins M.J."/>
            <person name="Karaoz U."/>
            <person name="Brodie E.L."/>
            <person name="Williams K.H."/>
            <person name="Hubbard S.S."/>
            <person name="Banfield J.F."/>
        </authorList>
    </citation>
    <scope>NUCLEOTIDE SEQUENCE [LARGE SCALE GENOMIC DNA]</scope>
</reference>
<dbReference type="Pfam" id="PF05016">
    <property type="entry name" value="ParE_toxin"/>
    <property type="match status" value="1"/>
</dbReference>
<gene>
    <name evidence="2" type="ORF">A3C05_01595</name>
</gene>
<dbReference type="Gene3D" id="3.30.2310.20">
    <property type="entry name" value="RelE-like"/>
    <property type="match status" value="1"/>
</dbReference>